<evidence type="ECO:0000256" key="4">
    <source>
        <dbReference type="RuleBase" id="RU003946"/>
    </source>
</evidence>
<dbReference type="Gene3D" id="3.40.720.10">
    <property type="entry name" value="Alkaline Phosphatase, subunit A"/>
    <property type="match status" value="1"/>
</dbReference>
<dbReference type="Pfam" id="PF00245">
    <property type="entry name" value="Alk_phosphatase"/>
    <property type="match status" value="1"/>
</dbReference>
<dbReference type="InterPro" id="IPR001952">
    <property type="entry name" value="Alkaline_phosphatase"/>
</dbReference>
<feature type="binding site" evidence="3">
    <location>
        <position position="357"/>
    </location>
    <ligand>
        <name>Zn(2+)</name>
        <dbReference type="ChEBI" id="CHEBI:29105"/>
        <label>2</label>
    </ligand>
</feature>
<protein>
    <submittedName>
        <fullName evidence="6">Alkaline phosphatase</fullName>
    </submittedName>
</protein>
<feature type="binding site" evidence="3">
    <location>
        <position position="51"/>
    </location>
    <ligand>
        <name>Mg(2+)</name>
        <dbReference type="ChEBI" id="CHEBI:18420"/>
    </ligand>
</feature>
<dbReference type="Proteomes" id="UP000886042">
    <property type="component" value="Unassembled WGS sequence"/>
</dbReference>
<feature type="binding site" evidence="3">
    <location>
        <position position="51"/>
    </location>
    <ligand>
        <name>Zn(2+)</name>
        <dbReference type="ChEBI" id="CHEBI:29105"/>
        <label>2</label>
    </ligand>
</feature>
<evidence type="ECO:0000313" key="6">
    <source>
        <dbReference type="EMBL" id="HFB54367.1"/>
    </source>
</evidence>
<evidence type="ECO:0000256" key="5">
    <source>
        <dbReference type="SAM" id="SignalP"/>
    </source>
</evidence>
<dbReference type="PANTHER" id="PTHR11596:SF5">
    <property type="entry name" value="ALKALINE PHOSPHATASE"/>
    <property type="match status" value="1"/>
</dbReference>
<feature type="binding site" evidence="3">
    <location>
        <position position="320"/>
    </location>
    <ligand>
        <name>Zn(2+)</name>
        <dbReference type="ChEBI" id="CHEBI:29105"/>
        <label>2</label>
    </ligand>
</feature>
<feature type="signal peptide" evidence="5">
    <location>
        <begin position="1"/>
        <end position="18"/>
    </location>
</feature>
<feature type="binding site" evidence="3">
    <location>
        <position position="164"/>
    </location>
    <ligand>
        <name>Mg(2+)</name>
        <dbReference type="ChEBI" id="CHEBI:18420"/>
    </ligand>
</feature>
<evidence type="ECO:0000256" key="3">
    <source>
        <dbReference type="PIRSR" id="PIRSR601952-2"/>
    </source>
</evidence>
<gene>
    <name evidence="6" type="ORF">ENJ46_00465</name>
</gene>
<dbReference type="PRINTS" id="PR00113">
    <property type="entry name" value="ALKPHPHTASE"/>
</dbReference>
<feature type="binding site" evidence="3">
    <location>
        <position position="316"/>
    </location>
    <ligand>
        <name>Zn(2+)</name>
        <dbReference type="ChEBI" id="CHEBI:29105"/>
        <label>2</label>
    </ligand>
</feature>
<dbReference type="SUPFAM" id="SSF53649">
    <property type="entry name" value="Alkaline phosphatase-like"/>
    <property type="match status" value="1"/>
</dbReference>
<evidence type="ECO:0000256" key="1">
    <source>
        <dbReference type="ARBA" id="ARBA00022553"/>
    </source>
</evidence>
<dbReference type="PANTHER" id="PTHR11596">
    <property type="entry name" value="ALKALINE PHOSPHATASE"/>
    <property type="match status" value="1"/>
</dbReference>
<comment type="caution">
    <text evidence="6">The sequence shown here is derived from an EMBL/GenBank/DDBJ whole genome shotgun (WGS) entry which is preliminary data.</text>
</comment>
<feature type="chain" id="PRO_5028095365" evidence="5">
    <location>
        <begin position="19"/>
        <end position="474"/>
    </location>
</feature>
<keyword evidence="1" id="KW-0597">Phosphoprotein</keyword>
<comment type="cofactor">
    <cofactor evidence="3">
        <name>Mg(2+)</name>
        <dbReference type="ChEBI" id="CHEBI:18420"/>
    </cofactor>
    <text evidence="3">Binds 1 Mg(2+) ion.</text>
</comment>
<comment type="cofactor">
    <cofactor evidence="3">
        <name>Zn(2+)</name>
        <dbReference type="ChEBI" id="CHEBI:29105"/>
    </cofactor>
    <text evidence="3">Binds 2 Zn(2+) ions.</text>
</comment>
<feature type="binding site" evidence="3">
    <location>
        <position position="311"/>
    </location>
    <ligand>
        <name>Mg(2+)</name>
        <dbReference type="ChEBI" id="CHEBI:18420"/>
    </ligand>
</feature>
<feature type="binding site" evidence="3">
    <location>
        <position position="358"/>
    </location>
    <ligand>
        <name>Zn(2+)</name>
        <dbReference type="ChEBI" id="CHEBI:29105"/>
        <label>2</label>
    </ligand>
</feature>
<dbReference type="AlphaFoldDB" id="A0A7C3C266"/>
<comment type="similarity">
    <text evidence="4">Belongs to the alkaline phosphatase family.</text>
</comment>
<keyword evidence="3" id="KW-0479">Metal-binding</keyword>
<accession>A0A7C3C266</accession>
<sequence>MNTLNKLCLLGLSASVIALTSCQQPAPTSPQANAPHTDTHKAKNVILFIGDGMGISTITAARIFDGQSKGMSGEDNKLSFEEFPQLALVKTYNLDAQVPDSAGTASAMNTGLKTQIGKISVQPDALYAGCADSTATPPTSMADMAETAGLSTGIVSTARLTHATPAAVYGHVMSRGWENDTKISTDGKEKGCIDLAQQLINYNTGDGLELALGGGLNNFISGGLGAQRKDGKDLTQAWKDKGENYTFIQDAAALRALSPQANDKILGLFSKSHMSFETDRDNAKEPSLSELTSFAVKNLEARGNGYFLMVEGGRIDHAHHATNAYRALSETQEFAKAVAAADALTNDEDTLILVTADHSHVFTMAGYPRIGNPILGLVHPAGGDEEHLSKAADGNPYTTLGYQNGPHIRDVILTDEMVQDKDYRQEVSVRRPSETHGGEDVALFAKGPGANQVHGVIDQAEIFGIMTHALGLEE</sequence>
<organism evidence="6">
    <name type="scientific">Hellea balneolensis</name>
    <dbReference type="NCBI Taxonomy" id="287478"/>
    <lineage>
        <taxon>Bacteria</taxon>
        <taxon>Pseudomonadati</taxon>
        <taxon>Pseudomonadota</taxon>
        <taxon>Alphaproteobacteria</taxon>
        <taxon>Maricaulales</taxon>
        <taxon>Robiginitomaculaceae</taxon>
        <taxon>Hellea</taxon>
    </lineage>
</organism>
<keyword evidence="3" id="KW-0862">Zinc</keyword>
<dbReference type="CDD" id="cd16012">
    <property type="entry name" value="ALP"/>
    <property type="match status" value="1"/>
</dbReference>
<name>A0A7C3C266_9PROT</name>
<dbReference type="SMART" id="SM00098">
    <property type="entry name" value="alkPPc"/>
    <property type="match status" value="1"/>
</dbReference>
<feature type="active site" description="Phosphoserine intermediate" evidence="2">
    <location>
        <position position="101"/>
    </location>
</feature>
<keyword evidence="5" id="KW-0732">Signal</keyword>
<dbReference type="EMBL" id="DRMN01000033">
    <property type="protein sequence ID" value="HFB54367.1"/>
    <property type="molecule type" value="Genomic_DNA"/>
</dbReference>
<keyword evidence="3" id="KW-0460">Magnesium</keyword>
<proteinExistence type="inferred from homology"/>
<dbReference type="GO" id="GO:0046872">
    <property type="term" value="F:metal ion binding"/>
    <property type="evidence" value="ECO:0007669"/>
    <property type="project" value="UniProtKB-KW"/>
</dbReference>
<dbReference type="PROSITE" id="PS51257">
    <property type="entry name" value="PROKAR_LIPOPROTEIN"/>
    <property type="match status" value="1"/>
</dbReference>
<reference evidence="6" key="1">
    <citation type="journal article" date="2020" name="mSystems">
        <title>Genome- and Community-Level Interaction Insights into Carbon Utilization and Element Cycling Functions of Hydrothermarchaeota in Hydrothermal Sediment.</title>
        <authorList>
            <person name="Zhou Z."/>
            <person name="Liu Y."/>
            <person name="Xu W."/>
            <person name="Pan J."/>
            <person name="Luo Z.H."/>
            <person name="Li M."/>
        </authorList>
    </citation>
    <scope>NUCLEOTIDE SEQUENCE [LARGE SCALE GENOMIC DNA]</scope>
    <source>
        <strain evidence="6">HyVt-489</strain>
    </source>
</reference>
<evidence type="ECO:0000256" key="2">
    <source>
        <dbReference type="PIRSR" id="PIRSR601952-1"/>
    </source>
</evidence>
<dbReference type="InterPro" id="IPR017850">
    <property type="entry name" value="Alkaline_phosphatase_core_sf"/>
</dbReference>
<feature type="binding site" evidence="3">
    <location>
        <position position="436"/>
    </location>
    <ligand>
        <name>Zn(2+)</name>
        <dbReference type="ChEBI" id="CHEBI:29105"/>
        <label>2</label>
    </ligand>
</feature>
<feature type="binding site" evidence="3">
    <location>
        <position position="162"/>
    </location>
    <ligand>
        <name>Mg(2+)</name>
        <dbReference type="ChEBI" id="CHEBI:18420"/>
    </ligand>
</feature>
<dbReference type="GO" id="GO:0004035">
    <property type="term" value="F:alkaline phosphatase activity"/>
    <property type="evidence" value="ECO:0007669"/>
    <property type="project" value="TreeGrafter"/>
</dbReference>